<evidence type="ECO:0000256" key="3">
    <source>
        <dbReference type="ARBA" id="ARBA00022702"/>
    </source>
</evidence>
<dbReference type="GO" id="GO:0005576">
    <property type="term" value="C:extracellular region"/>
    <property type="evidence" value="ECO:0007669"/>
    <property type="project" value="UniProtKB-SubCell"/>
</dbReference>
<evidence type="ECO:0000256" key="4">
    <source>
        <dbReference type="SAM" id="MobiDB-lite"/>
    </source>
</evidence>
<dbReference type="SMART" id="SM00039">
    <property type="entry name" value="CRF"/>
    <property type="match status" value="1"/>
</dbReference>
<dbReference type="Proteomes" id="UP000886998">
    <property type="component" value="Unassembled WGS sequence"/>
</dbReference>
<keyword evidence="3" id="KW-0372">Hormone</keyword>
<dbReference type="PROSITE" id="PS00511">
    <property type="entry name" value="CRF"/>
    <property type="match status" value="1"/>
</dbReference>
<dbReference type="AlphaFoldDB" id="A0A8X7C666"/>
<evidence type="ECO:0000313" key="7">
    <source>
        <dbReference type="EMBL" id="GFY58861.1"/>
    </source>
</evidence>
<evidence type="ECO:0000256" key="2">
    <source>
        <dbReference type="ARBA" id="ARBA00022525"/>
    </source>
</evidence>
<comment type="caution">
    <text evidence="7">The sequence shown here is derived from an EMBL/GenBank/DDBJ whole genome shotgun (WGS) entry which is preliminary data.</text>
</comment>
<dbReference type="OrthoDB" id="6418774at2759"/>
<dbReference type="Pfam" id="PF00473">
    <property type="entry name" value="CRF"/>
    <property type="match status" value="1"/>
</dbReference>
<evidence type="ECO:0000256" key="1">
    <source>
        <dbReference type="ARBA" id="ARBA00004613"/>
    </source>
</evidence>
<reference evidence="7" key="1">
    <citation type="submission" date="2020-08" db="EMBL/GenBank/DDBJ databases">
        <title>Multicomponent nature underlies the extraordinary mechanical properties of spider dragline silk.</title>
        <authorList>
            <person name="Kono N."/>
            <person name="Nakamura H."/>
            <person name="Mori M."/>
            <person name="Yoshida Y."/>
            <person name="Ohtoshi R."/>
            <person name="Malay A.D."/>
            <person name="Moran D.A.P."/>
            <person name="Tomita M."/>
            <person name="Numata K."/>
            <person name="Arakawa K."/>
        </authorList>
    </citation>
    <scope>NUCLEOTIDE SEQUENCE</scope>
</reference>
<evidence type="ECO:0000313" key="8">
    <source>
        <dbReference type="Proteomes" id="UP000886998"/>
    </source>
</evidence>
<evidence type="ECO:0000256" key="5">
    <source>
        <dbReference type="SAM" id="SignalP"/>
    </source>
</evidence>
<keyword evidence="2" id="KW-0964">Secreted</keyword>
<dbReference type="GO" id="GO:0005179">
    <property type="term" value="F:hormone activity"/>
    <property type="evidence" value="ECO:0007669"/>
    <property type="project" value="UniProtKB-KW"/>
</dbReference>
<feature type="compositionally biased region" description="Basic and acidic residues" evidence="4">
    <location>
        <begin position="75"/>
        <end position="85"/>
    </location>
</feature>
<evidence type="ECO:0000259" key="6">
    <source>
        <dbReference type="SMART" id="SM00039"/>
    </source>
</evidence>
<gene>
    <name evidence="7" type="primary">AVEN_62053_1</name>
    <name evidence="7" type="ORF">TNIN_316261</name>
</gene>
<comment type="subcellular location">
    <subcellularLocation>
        <location evidence="1">Secreted</location>
    </subcellularLocation>
</comment>
<dbReference type="EMBL" id="BMAV01012289">
    <property type="protein sequence ID" value="GFY58861.1"/>
    <property type="molecule type" value="Genomic_DNA"/>
</dbReference>
<accession>A0A8X7C666</accession>
<dbReference type="InterPro" id="IPR018446">
    <property type="entry name" value="Corticotropin-releasing_fac_CS"/>
</dbReference>
<keyword evidence="8" id="KW-1185">Reference proteome</keyword>
<feature type="chain" id="PRO_5036477197" evidence="5">
    <location>
        <begin position="27"/>
        <end position="181"/>
    </location>
</feature>
<organism evidence="7 8">
    <name type="scientific">Trichonephila inaurata madagascariensis</name>
    <dbReference type="NCBI Taxonomy" id="2747483"/>
    <lineage>
        <taxon>Eukaryota</taxon>
        <taxon>Metazoa</taxon>
        <taxon>Ecdysozoa</taxon>
        <taxon>Arthropoda</taxon>
        <taxon>Chelicerata</taxon>
        <taxon>Arachnida</taxon>
        <taxon>Araneae</taxon>
        <taxon>Araneomorphae</taxon>
        <taxon>Entelegynae</taxon>
        <taxon>Araneoidea</taxon>
        <taxon>Nephilidae</taxon>
        <taxon>Trichonephila</taxon>
        <taxon>Trichonephila inaurata</taxon>
    </lineage>
</organism>
<sequence length="181" mass="20430">MLSGTTIFSLFLATIVIMLHDSSCNGYQMMAAYPLSSSFEERHLHRRDPVSKPEDNAVAYPKLTSDIFGSNSEESSDKSRMHEENDSSLSSDEAASMLDFTINHPSQFTKRRKGPTLSVVNPLEVLRQRLMLDMARRRIHENQQQIVANAQLLENIGKRSSSNLLRQSEEVGLLRDGNYQA</sequence>
<feature type="domain" description="Corticotropin-releasing factor" evidence="6">
    <location>
        <begin position="113"/>
        <end position="156"/>
    </location>
</feature>
<feature type="region of interest" description="Disordered" evidence="4">
    <location>
        <begin position="67"/>
        <end position="90"/>
    </location>
</feature>
<keyword evidence="5" id="KW-0732">Signal</keyword>
<protein>
    <submittedName>
        <fullName evidence="7">CRF domain-containing protein</fullName>
    </submittedName>
</protein>
<feature type="signal peptide" evidence="5">
    <location>
        <begin position="1"/>
        <end position="26"/>
    </location>
</feature>
<name>A0A8X7C666_9ARAC</name>
<dbReference type="InterPro" id="IPR000187">
    <property type="entry name" value="CRF"/>
</dbReference>
<proteinExistence type="predicted"/>